<feature type="region of interest" description="Disordered" evidence="1">
    <location>
        <begin position="153"/>
        <end position="192"/>
    </location>
</feature>
<evidence type="ECO:0000256" key="1">
    <source>
        <dbReference type="SAM" id="MobiDB-lite"/>
    </source>
</evidence>
<dbReference type="Proteomes" id="UP000242254">
    <property type="component" value="Unassembled WGS sequence"/>
</dbReference>
<evidence type="ECO:0000313" key="2">
    <source>
        <dbReference type="EMBL" id="PHZ07665.1"/>
    </source>
</evidence>
<feature type="non-terminal residue" evidence="2">
    <location>
        <position position="242"/>
    </location>
</feature>
<organism evidence="2 3">
    <name type="scientific">Rhizopus microsporus ATCC 52813</name>
    <dbReference type="NCBI Taxonomy" id="1340429"/>
    <lineage>
        <taxon>Eukaryota</taxon>
        <taxon>Fungi</taxon>
        <taxon>Fungi incertae sedis</taxon>
        <taxon>Mucoromycota</taxon>
        <taxon>Mucoromycotina</taxon>
        <taxon>Mucoromycetes</taxon>
        <taxon>Mucorales</taxon>
        <taxon>Mucorineae</taxon>
        <taxon>Rhizopodaceae</taxon>
        <taxon>Rhizopus</taxon>
    </lineage>
</organism>
<keyword evidence="3" id="KW-1185">Reference proteome</keyword>
<protein>
    <submittedName>
        <fullName evidence="2">Uncharacterized protein</fullName>
    </submittedName>
</protein>
<name>A0A2G4SFW6_RHIZD</name>
<dbReference type="GeneID" id="35445203"/>
<proteinExistence type="predicted"/>
<reference evidence="2 3" key="1">
    <citation type="journal article" date="2016" name="Proc. Natl. Acad. Sci. U.S.A.">
        <title>Lipid metabolic changes in an early divergent fungus govern the establishment of a mutualistic symbiosis with endobacteria.</title>
        <authorList>
            <person name="Lastovetsky O.A."/>
            <person name="Gaspar M.L."/>
            <person name="Mondo S.J."/>
            <person name="LaButti K.M."/>
            <person name="Sandor L."/>
            <person name="Grigoriev I.V."/>
            <person name="Henry S.A."/>
            <person name="Pawlowska T.E."/>
        </authorList>
    </citation>
    <scope>NUCLEOTIDE SEQUENCE [LARGE SCALE GENOMIC DNA]</scope>
    <source>
        <strain evidence="2 3">ATCC 52813</strain>
    </source>
</reference>
<dbReference type="AlphaFoldDB" id="A0A2G4SFW6"/>
<sequence>MSSTSISLLCEASEEDELFTFYENYFKTTHVKSWKVLDLFKALLAEYKPISYDCMSIFVHTFKRFGQNYTSNNVKIQHTMKNLLNKCDNVINSDLARTLVMKERVEQSRLLYCTHVDDDVLKDKTNVINQNVVHPITSPLSNQISSLKVTPQSSSSSSTLAATTSTSSNIPSTLKRVDNDDPLPSSQNKRRNRLSVNYVKGLSLGEKLQYLADYYGICKSAEIRVTILLKRAGIAPGDTRSN</sequence>
<feature type="compositionally biased region" description="Low complexity" evidence="1">
    <location>
        <begin position="153"/>
        <end position="168"/>
    </location>
</feature>
<accession>A0A2G4SFW6</accession>
<gene>
    <name evidence="2" type="ORF">RHIMIDRAFT_295793</name>
</gene>
<dbReference type="EMBL" id="KZ303873">
    <property type="protein sequence ID" value="PHZ07665.1"/>
    <property type="molecule type" value="Genomic_DNA"/>
</dbReference>
<dbReference type="RefSeq" id="XP_023461373.1">
    <property type="nucleotide sequence ID" value="XM_023614214.1"/>
</dbReference>
<evidence type="ECO:0000313" key="3">
    <source>
        <dbReference type="Proteomes" id="UP000242254"/>
    </source>
</evidence>